<evidence type="ECO:0000313" key="7">
    <source>
        <dbReference type="EMBL" id="QIG78630.1"/>
    </source>
</evidence>
<dbReference type="GO" id="GO:0016020">
    <property type="term" value="C:membrane"/>
    <property type="evidence" value="ECO:0007669"/>
    <property type="project" value="UniProtKB-SubCell"/>
</dbReference>
<dbReference type="Proteomes" id="UP000501568">
    <property type="component" value="Chromosome"/>
</dbReference>
<feature type="transmembrane region" description="Helical" evidence="6">
    <location>
        <begin position="197"/>
        <end position="219"/>
    </location>
</feature>
<feature type="transmembrane region" description="Helical" evidence="6">
    <location>
        <begin position="62"/>
        <end position="83"/>
    </location>
</feature>
<dbReference type="RefSeq" id="WP_165325628.1">
    <property type="nucleotide sequence ID" value="NZ_CP049109.1"/>
</dbReference>
<organism evidence="7 8">
    <name type="scientific">Stakelama tenebrarum</name>
    <dbReference type="NCBI Taxonomy" id="2711215"/>
    <lineage>
        <taxon>Bacteria</taxon>
        <taxon>Pseudomonadati</taxon>
        <taxon>Pseudomonadota</taxon>
        <taxon>Alphaproteobacteria</taxon>
        <taxon>Sphingomonadales</taxon>
        <taxon>Sphingomonadaceae</taxon>
        <taxon>Stakelama</taxon>
    </lineage>
</organism>
<dbReference type="EMBL" id="CP049109">
    <property type="protein sequence ID" value="QIG78630.1"/>
    <property type="molecule type" value="Genomic_DNA"/>
</dbReference>
<gene>
    <name evidence="7" type="ORF">G5C33_01735</name>
</gene>
<dbReference type="AlphaFoldDB" id="A0A6G6Y147"/>
<dbReference type="KEGG" id="spzr:G5C33_01735"/>
<dbReference type="GO" id="GO:0055085">
    <property type="term" value="P:transmembrane transport"/>
    <property type="evidence" value="ECO:0007669"/>
    <property type="project" value="TreeGrafter"/>
</dbReference>
<feature type="transmembrane region" description="Helical" evidence="6">
    <location>
        <begin position="261"/>
        <end position="283"/>
    </location>
</feature>
<dbReference type="PANTHER" id="PTHR21716:SF62">
    <property type="entry name" value="TRANSPORT PROTEIN YDBI-RELATED"/>
    <property type="match status" value="1"/>
</dbReference>
<accession>A0A6G6Y147</accession>
<evidence type="ECO:0000256" key="2">
    <source>
        <dbReference type="ARBA" id="ARBA00009773"/>
    </source>
</evidence>
<keyword evidence="8" id="KW-1185">Reference proteome</keyword>
<sequence length="347" mass="36249">MDPKLRETVVRSTLIVLLLVGLALLLVPLSGVLMLIFASILIAVLIRAAAIPFRKIGLPETLAVLLGLIAIIALLGFFGWMFGTQLGDEFRSLTARLPGAVRSAEQWVSEQPWGQDLQLSSITGAVPNLQSIAGGAFSFAFGALGALTNLVLVLIAAIYLALQPITYMRGIEHLFPKAQGEQVSDALAASGAALQRYLLGQLFTMTIVGTLVAVGLTIFDVPSAAALGVIVGLANFVPMIGPLVGAIPGVLLAFSQGPETALAAAIVYLVAQQFEGNVLTPIVQRWAVSIPPALLLFALAGLGVLFGFVGVIVAAPLAVVLYTLVTMLWSRDALGHDVSVPGRSRNG</sequence>
<evidence type="ECO:0000256" key="4">
    <source>
        <dbReference type="ARBA" id="ARBA00022989"/>
    </source>
</evidence>
<reference evidence="7 8" key="1">
    <citation type="submission" date="2020-02" db="EMBL/GenBank/DDBJ databases">
        <authorList>
            <person name="Zheng R.K."/>
            <person name="Sun C.M."/>
        </authorList>
    </citation>
    <scope>NUCLEOTIDE SEQUENCE [LARGE SCALE GENOMIC DNA]</scope>
    <source>
        <strain evidence="8">zrk23</strain>
    </source>
</reference>
<dbReference type="InterPro" id="IPR002549">
    <property type="entry name" value="AI-2E-like"/>
</dbReference>
<dbReference type="Pfam" id="PF01594">
    <property type="entry name" value="AI-2E_transport"/>
    <property type="match status" value="1"/>
</dbReference>
<feature type="transmembrane region" description="Helical" evidence="6">
    <location>
        <begin position="9"/>
        <end position="26"/>
    </location>
</feature>
<protein>
    <submittedName>
        <fullName evidence="7">AI-2E family transporter</fullName>
    </submittedName>
</protein>
<feature type="transmembrane region" description="Helical" evidence="6">
    <location>
        <begin position="295"/>
        <end position="325"/>
    </location>
</feature>
<evidence type="ECO:0000256" key="1">
    <source>
        <dbReference type="ARBA" id="ARBA00004141"/>
    </source>
</evidence>
<evidence type="ECO:0000256" key="6">
    <source>
        <dbReference type="SAM" id="Phobius"/>
    </source>
</evidence>
<evidence type="ECO:0000313" key="8">
    <source>
        <dbReference type="Proteomes" id="UP000501568"/>
    </source>
</evidence>
<keyword evidence="3 6" id="KW-0812">Transmembrane</keyword>
<feature type="transmembrane region" description="Helical" evidence="6">
    <location>
        <begin position="225"/>
        <end position="254"/>
    </location>
</feature>
<keyword evidence="4 6" id="KW-1133">Transmembrane helix</keyword>
<name>A0A6G6Y147_9SPHN</name>
<evidence type="ECO:0000256" key="3">
    <source>
        <dbReference type="ARBA" id="ARBA00022692"/>
    </source>
</evidence>
<dbReference type="PANTHER" id="PTHR21716">
    <property type="entry name" value="TRANSMEMBRANE PROTEIN"/>
    <property type="match status" value="1"/>
</dbReference>
<evidence type="ECO:0000256" key="5">
    <source>
        <dbReference type="ARBA" id="ARBA00023136"/>
    </source>
</evidence>
<feature type="transmembrane region" description="Helical" evidence="6">
    <location>
        <begin position="136"/>
        <end position="162"/>
    </location>
</feature>
<comment type="similarity">
    <text evidence="2">Belongs to the autoinducer-2 exporter (AI-2E) (TC 2.A.86) family.</text>
</comment>
<proteinExistence type="inferred from homology"/>
<keyword evidence="5 6" id="KW-0472">Membrane</keyword>
<comment type="subcellular location">
    <subcellularLocation>
        <location evidence="1">Membrane</location>
        <topology evidence="1">Multi-pass membrane protein</topology>
    </subcellularLocation>
</comment>